<reference evidence="2" key="1">
    <citation type="journal article" date="2022" name="Mol. Ecol. Resour.">
        <title>The genomes of chicory, endive, great burdock and yacon provide insights into Asteraceae palaeo-polyploidization history and plant inulin production.</title>
        <authorList>
            <person name="Fan W."/>
            <person name="Wang S."/>
            <person name="Wang H."/>
            <person name="Wang A."/>
            <person name="Jiang F."/>
            <person name="Liu H."/>
            <person name="Zhao H."/>
            <person name="Xu D."/>
            <person name="Zhang Y."/>
        </authorList>
    </citation>
    <scope>NUCLEOTIDE SEQUENCE [LARGE SCALE GENOMIC DNA]</scope>
    <source>
        <strain evidence="2">cv. Yunnan</strain>
    </source>
</reference>
<gene>
    <name evidence="1" type="ORF">L1987_69871</name>
</gene>
<proteinExistence type="predicted"/>
<reference evidence="1 2" key="2">
    <citation type="journal article" date="2022" name="Mol. Ecol. Resour.">
        <title>The genomes of chicory, endive, great burdock and yacon provide insights into Asteraceae paleo-polyploidization history and plant inulin production.</title>
        <authorList>
            <person name="Fan W."/>
            <person name="Wang S."/>
            <person name="Wang H."/>
            <person name="Wang A."/>
            <person name="Jiang F."/>
            <person name="Liu H."/>
            <person name="Zhao H."/>
            <person name="Xu D."/>
            <person name="Zhang Y."/>
        </authorList>
    </citation>
    <scope>NUCLEOTIDE SEQUENCE [LARGE SCALE GENOMIC DNA]</scope>
    <source>
        <strain evidence="2">cv. Yunnan</strain>
        <tissue evidence="1">Leaves</tissue>
    </source>
</reference>
<comment type="caution">
    <text evidence="1">The sequence shown here is derived from an EMBL/GenBank/DDBJ whole genome shotgun (WGS) entry which is preliminary data.</text>
</comment>
<keyword evidence="2" id="KW-1185">Reference proteome</keyword>
<name>A0ACB9B6D3_9ASTR</name>
<evidence type="ECO:0000313" key="1">
    <source>
        <dbReference type="EMBL" id="KAI3717934.1"/>
    </source>
</evidence>
<dbReference type="EMBL" id="CM042040">
    <property type="protein sequence ID" value="KAI3717934.1"/>
    <property type="molecule type" value="Genomic_DNA"/>
</dbReference>
<organism evidence="1 2">
    <name type="scientific">Smallanthus sonchifolius</name>
    <dbReference type="NCBI Taxonomy" id="185202"/>
    <lineage>
        <taxon>Eukaryota</taxon>
        <taxon>Viridiplantae</taxon>
        <taxon>Streptophyta</taxon>
        <taxon>Embryophyta</taxon>
        <taxon>Tracheophyta</taxon>
        <taxon>Spermatophyta</taxon>
        <taxon>Magnoliopsida</taxon>
        <taxon>eudicotyledons</taxon>
        <taxon>Gunneridae</taxon>
        <taxon>Pentapetalae</taxon>
        <taxon>asterids</taxon>
        <taxon>campanulids</taxon>
        <taxon>Asterales</taxon>
        <taxon>Asteraceae</taxon>
        <taxon>Asteroideae</taxon>
        <taxon>Heliantheae alliance</taxon>
        <taxon>Millerieae</taxon>
        <taxon>Smallanthus</taxon>
    </lineage>
</organism>
<sequence length="308" mass="34592">MGLKYGYPVEDVITGLSIHCRGWKSVFYNPKREAFLGVAATTLDQTLVQHKRWSEGDLLILISKYSPAWYGLGKVNPGLIMGYLIYCLWSPSSVPTLYYSIVPSLCLLKGVPLFPSHREIPIVHRVIKFWKQTPDTSKASETGTLHHPPPPLHRRPPFICHNTSLLLDLFGIAFYGFRIAIEKLGACFLRLQRKEPPLSRHRDHLPPRHSVPSLVVTAIIGSKAAAGVHERSDTRDIDVLTKGDSNEQDDRALYAPGQQWLQREHIVGRAVGFLPYVGYITIIVTENPIIKYVLIGALGLLAITFKDR</sequence>
<protein>
    <submittedName>
        <fullName evidence="1">Uncharacterized protein</fullName>
    </submittedName>
</protein>
<dbReference type="Proteomes" id="UP001056120">
    <property type="component" value="Linkage Group LG23"/>
</dbReference>
<evidence type="ECO:0000313" key="2">
    <source>
        <dbReference type="Proteomes" id="UP001056120"/>
    </source>
</evidence>
<accession>A0ACB9B6D3</accession>